<keyword evidence="1 4" id="KW-0808">Transferase</keyword>
<organism evidence="4 5">
    <name type="scientific">Ferrimonas aestuarii</name>
    <dbReference type="NCBI Taxonomy" id="2569539"/>
    <lineage>
        <taxon>Bacteria</taxon>
        <taxon>Pseudomonadati</taxon>
        <taxon>Pseudomonadota</taxon>
        <taxon>Gammaproteobacteria</taxon>
        <taxon>Alteromonadales</taxon>
        <taxon>Ferrimonadaceae</taxon>
        <taxon>Ferrimonas</taxon>
    </lineage>
</organism>
<protein>
    <submittedName>
        <fullName evidence="4">GNAT family N-acetyltransferase</fullName>
    </submittedName>
</protein>
<dbReference type="CDD" id="cd04301">
    <property type="entry name" value="NAT_SF"/>
    <property type="match status" value="1"/>
</dbReference>
<dbReference type="EMBL" id="SWCJ01000005">
    <property type="protein sequence ID" value="TKB55509.1"/>
    <property type="molecule type" value="Genomic_DNA"/>
</dbReference>
<sequence length="161" mass="17632">MTIEIVRVDYHDETQGKQLVELLNNYAQDPMGGAEPLAKATQQQLTGELAKRSDAISLIAYVGDQPAGLLNAFEGFSTFKAKPLLNVHDIAVNPEFRGLGLSHKLLDALEAIGRERGCCKMTLEVLSGNTVACASYRKFGFSPYELDPKMGGAEFWEKPLN</sequence>
<proteinExistence type="predicted"/>
<reference evidence="4 5" key="1">
    <citation type="submission" date="2019-04" db="EMBL/GenBank/DDBJ databases">
        <authorList>
            <person name="Hwang J.C."/>
        </authorList>
    </citation>
    <scope>NUCLEOTIDE SEQUENCE [LARGE SCALE GENOMIC DNA]</scope>
    <source>
        <strain evidence="4 5">IMCC35002</strain>
    </source>
</reference>
<evidence type="ECO:0000259" key="3">
    <source>
        <dbReference type="PROSITE" id="PS51186"/>
    </source>
</evidence>
<dbReference type="Gene3D" id="3.40.630.30">
    <property type="match status" value="1"/>
</dbReference>
<dbReference type="InterPro" id="IPR050680">
    <property type="entry name" value="YpeA/RimI_acetyltransf"/>
</dbReference>
<dbReference type="AlphaFoldDB" id="A0A4U1BPM0"/>
<dbReference type="Pfam" id="PF00583">
    <property type="entry name" value="Acetyltransf_1"/>
    <property type="match status" value="1"/>
</dbReference>
<evidence type="ECO:0000313" key="5">
    <source>
        <dbReference type="Proteomes" id="UP000305675"/>
    </source>
</evidence>
<evidence type="ECO:0000256" key="1">
    <source>
        <dbReference type="ARBA" id="ARBA00022679"/>
    </source>
</evidence>
<dbReference type="InterPro" id="IPR000182">
    <property type="entry name" value="GNAT_dom"/>
</dbReference>
<accession>A0A4U1BPM0</accession>
<dbReference type="PANTHER" id="PTHR43420">
    <property type="entry name" value="ACETYLTRANSFERASE"/>
    <property type="match status" value="1"/>
</dbReference>
<dbReference type="GO" id="GO:0016747">
    <property type="term" value="F:acyltransferase activity, transferring groups other than amino-acyl groups"/>
    <property type="evidence" value="ECO:0007669"/>
    <property type="project" value="InterPro"/>
</dbReference>
<keyword evidence="2" id="KW-0012">Acyltransferase</keyword>
<dbReference type="PROSITE" id="PS51186">
    <property type="entry name" value="GNAT"/>
    <property type="match status" value="1"/>
</dbReference>
<gene>
    <name evidence="4" type="ORF">FCL42_10010</name>
</gene>
<dbReference type="SUPFAM" id="SSF55729">
    <property type="entry name" value="Acyl-CoA N-acyltransferases (Nat)"/>
    <property type="match status" value="1"/>
</dbReference>
<dbReference type="OrthoDB" id="9799601at2"/>
<evidence type="ECO:0000313" key="4">
    <source>
        <dbReference type="EMBL" id="TKB55509.1"/>
    </source>
</evidence>
<keyword evidence="5" id="KW-1185">Reference proteome</keyword>
<name>A0A4U1BPM0_9GAMM</name>
<feature type="domain" description="N-acetyltransferase" evidence="3">
    <location>
        <begin position="6"/>
        <end position="161"/>
    </location>
</feature>
<comment type="caution">
    <text evidence="4">The sequence shown here is derived from an EMBL/GenBank/DDBJ whole genome shotgun (WGS) entry which is preliminary data.</text>
</comment>
<evidence type="ECO:0000256" key="2">
    <source>
        <dbReference type="ARBA" id="ARBA00023315"/>
    </source>
</evidence>
<dbReference type="InterPro" id="IPR016181">
    <property type="entry name" value="Acyl_CoA_acyltransferase"/>
</dbReference>
<dbReference type="Proteomes" id="UP000305675">
    <property type="component" value="Unassembled WGS sequence"/>
</dbReference>
<dbReference type="PANTHER" id="PTHR43420:SF44">
    <property type="entry name" value="ACETYLTRANSFERASE YPEA"/>
    <property type="match status" value="1"/>
</dbReference>
<dbReference type="RefSeq" id="WP_136863266.1">
    <property type="nucleotide sequence ID" value="NZ_SWCJ01000005.1"/>
</dbReference>